<reference evidence="2 3" key="1">
    <citation type="submission" date="2015-08" db="EMBL/GenBank/DDBJ databases">
        <title>The Complete Genome of Citrobacter freundii Myophage Margaery.</title>
        <authorList>
            <person name="Yi D."/>
            <person name="Cadungog J.N."/>
            <person name="Cahill J.L."/>
            <person name="Rasche E.S."/>
            <person name="Everett G.F.K."/>
        </authorList>
    </citation>
    <scope>NUCLEOTIDE SEQUENCE [LARGE SCALE GENOMIC DNA]</scope>
</reference>
<sequence length="63" mass="7155">MTLFFIIALGVFILGATIAFMAFDKREYQLAVIGLIVACIPLVLSYNLYHEKIAENAKYEARR</sequence>
<feature type="transmembrane region" description="Helical" evidence="1">
    <location>
        <begin position="29"/>
        <end position="49"/>
    </location>
</feature>
<gene>
    <name evidence="2" type="ORF">CPT_Margaery116</name>
</gene>
<accession>A0A0M4RSW4</accession>
<dbReference type="GeneID" id="26647301"/>
<dbReference type="Proteomes" id="UP000201970">
    <property type="component" value="Segment"/>
</dbReference>
<keyword evidence="1" id="KW-0472">Membrane</keyword>
<proteinExistence type="predicted"/>
<evidence type="ECO:0000313" key="3">
    <source>
        <dbReference type="Proteomes" id="UP000201970"/>
    </source>
</evidence>
<protein>
    <submittedName>
        <fullName evidence="2">Uncharacterized protein</fullName>
    </submittedName>
</protein>
<dbReference type="RefSeq" id="YP_009194931.1">
    <property type="nucleotide sequence ID" value="NC_028755.1"/>
</dbReference>
<keyword evidence="1" id="KW-1133">Transmembrane helix</keyword>
<keyword evidence="3" id="KW-1185">Reference proteome</keyword>
<evidence type="ECO:0000313" key="2">
    <source>
        <dbReference type="EMBL" id="ALF01805.1"/>
    </source>
</evidence>
<dbReference type="EMBL" id="KT381880">
    <property type="protein sequence ID" value="ALF01805.1"/>
    <property type="molecule type" value="Genomic_DNA"/>
</dbReference>
<dbReference type="KEGG" id="vg:26647301"/>
<keyword evidence="1" id="KW-0812">Transmembrane</keyword>
<organism evidence="2 3">
    <name type="scientific">Citrobacter phage Margaery</name>
    <dbReference type="NCBI Taxonomy" id="1701810"/>
    <lineage>
        <taxon>Viruses</taxon>
        <taxon>Duplodnaviria</taxon>
        <taxon>Heunggongvirae</taxon>
        <taxon>Uroviricota</taxon>
        <taxon>Caudoviricetes</taxon>
        <taxon>Pantevenvirales</taxon>
        <taxon>Straboviridae</taxon>
        <taxon>Pseudotevenvirus</taxon>
        <taxon>Pseudotevenvirus margaery</taxon>
    </lineage>
</organism>
<evidence type="ECO:0000256" key="1">
    <source>
        <dbReference type="SAM" id="Phobius"/>
    </source>
</evidence>
<name>A0A0M4RSW4_9CAUD</name>